<evidence type="ECO:0000256" key="1">
    <source>
        <dbReference type="SAM" id="Phobius"/>
    </source>
</evidence>
<comment type="caution">
    <text evidence="2">The sequence shown here is derived from an EMBL/GenBank/DDBJ whole genome shotgun (WGS) entry which is preliminary data.</text>
</comment>
<reference evidence="3" key="1">
    <citation type="journal article" date="2015" name="Nat. Genet.">
        <title>The genome and transcriptome of the zoonotic hookworm Ancylostoma ceylanicum identify infection-specific gene families.</title>
        <authorList>
            <person name="Schwarz E.M."/>
            <person name="Hu Y."/>
            <person name="Antoshechkin I."/>
            <person name="Miller M.M."/>
            <person name="Sternberg P.W."/>
            <person name="Aroian R.V."/>
        </authorList>
    </citation>
    <scope>NUCLEOTIDE SEQUENCE</scope>
    <source>
        <strain evidence="3">HY135</strain>
    </source>
</reference>
<dbReference type="Proteomes" id="UP000024635">
    <property type="component" value="Unassembled WGS sequence"/>
</dbReference>
<dbReference type="EMBL" id="JARK01000141">
    <property type="protein sequence ID" value="EYC42153.1"/>
    <property type="molecule type" value="Genomic_DNA"/>
</dbReference>
<sequence length="136" mass="15422">MQYSAILFMCSGSLEHLLPLPLLALIYVTASLRFRYKSNAVCNQQFRGILLYEFKFGRFAGKATSAIKIMFVYGILSETGTVRRCLQFLSRDESLQNAPQVDQQFGLRKGSRKGWVESDLVESVQDFARKVATHAM</sequence>
<dbReference type="AlphaFoldDB" id="A0A016WT16"/>
<organism evidence="2 3">
    <name type="scientific">Ancylostoma ceylanicum</name>
    <dbReference type="NCBI Taxonomy" id="53326"/>
    <lineage>
        <taxon>Eukaryota</taxon>
        <taxon>Metazoa</taxon>
        <taxon>Ecdysozoa</taxon>
        <taxon>Nematoda</taxon>
        <taxon>Chromadorea</taxon>
        <taxon>Rhabditida</taxon>
        <taxon>Rhabditina</taxon>
        <taxon>Rhabditomorpha</taxon>
        <taxon>Strongyloidea</taxon>
        <taxon>Ancylostomatidae</taxon>
        <taxon>Ancylostomatinae</taxon>
        <taxon>Ancylostoma</taxon>
    </lineage>
</organism>
<keyword evidence="3" id="KW-1185">Reference proteome</keyword>
<proteinExistence type="predicted"/>
<accession>A0A016WT16</accession>
<feature type="transmembrane region" description="Helical" evidence="1">
    <location>
        <begin position="6"/>
        <end position="28"/>
    </location>
</feature>
<name>A0A016WT16_9BILA</name>
<evidence type="ECO:0000313" key="3">
    <source>
        <dbReference type="Proteomes" id="UP000024635"/>
    </source>
</evidence>
<evidence type="ECO:0000313" key="2">
    <source>
        <dbReference type="EMBL" id="EYC42153.1"/>
    </source>
</evidence>
<keyword evidence="1" id="KW-0812">Transmembrane</keyword>
<gene>
    <name evidence="2" type="primary">Acey_s0541.g3192</name>
    <name evidence="2" type="ORF">Y032_0541g3192</name>
</gene>
<keyword evidence="1" id="KW-1133">Transmembrane helix</keyword>
<protein>
    <recommendedName>
        <fullName evidence="4">Mos1 transposase HTH domain-containing protein</fullName>
    </recommendedName>
</protein>
<keyword evidence="1" id="KW-0472">Membrane</keyword>
<evidence type="ECO:0008006" key="4">
    <source>
        <dbReference type="Google" id="ProtNLM"/>
    </source>
</evidence>